<evidence type="ECO:0000259" key="1">
    <source>
        <dbReference type="PROSITE" id="PS50263"/>
    </source>
</evidence>
<dbReference type="PANTHER" id="PTHR47799:SF1">
    <property type="entry name" value="OMEGA-AMIDASE YAFV"/>
    <property type="match status" value="1"/>
</dbReference>
<name>A0ABV3U727_9GAMM</name>
<dbReference type="PANTHER" id="PTHR47799">
    <property type="entry name" value="OMEGA-AMIDASE YAFV"/>
    <property type="match status" value="1"/>
</dbReference>
<evidence type="ECO:0000313" key="2">
    <source>
        <dbReference type="EMBL" id="MEX1669694.1"/>
    </source>
</evidence>
<dbReference type="SUPFAM" id="SSF56317">
    <property type="entry name" value="Carbon-nitrogen hydrolase"/>
    <property type="match status" value="1"/>
</dbReference>
<proteinExistence type="predicted"/>
<evidence type="ECO:0000313" key="3">
    <source>
        <dbReference type="Proteomes" id="UP001557485"/>
    </source>
</evidence>
<keyword evidence="3" id="KW-1185">Reference proteome</keyword>
<dbReference type="InterPro" id="IPR036526">
    <property type="entry name" value="C-N_Hydrolase_sf"/>
</dbReference>
<dbReference type="CDD" id="cd07575">
    <property type="entry name" value="Xc-1258_like"/>
    <property type="match status" value="1"/>
</dbReference>
<comment type="caution">
    <text evidence="2">The sequence shown here is derived from an EMBL/GenBank/DDBJ whole genome shotgun (WGS) entry which is preliminary data.</text>
</comment>
<sequence>MKIAALQSPLYWQDREANLAYFSDLIDSLGEVDLLVLPEMFTTGFSMAPEQIAEPADGPSLRWLRDMSQQHNIAITGSVAVEENGNYYNRLYWVSPEGENHYDKHHLFRMAGEHKHYTAGNERKIIEYRGFRLCLQVCYDLRFPVFCRNRNDYDVLIFVANWPEPRRHAWSSLLTARAIENQSYVIGVNRVGEDGNGINYSGDSVILDYLGQPLAQTTAHTPAILTAELSLPELQSFREKFPAHLDADEFELRKG</sequence>
<dbReference type="InterPro" id="IPR003010">
    <property type="entry name" value="C-N_Hydrolase"/>
</dbReference>
<dbReference type="Pfam" id="PF00795">
    <property type="entry name" value="CN_hydrolase"/>
    <property type="match status" value="1"/>
</dbReference>
<dbReference type="EMBL" id="JBFRYA010000010">
    <property type="protein sequence ID" value="MEX1669694.1"/>
    <property type="molecule type" value="Genomic_DNA"/>
</dbReference>
<dbReference type="RefSeq" id="WP_368381980.1">
    <property type="nucleotide sequence ID" value="NZ_JBFRYA010000010.1"/>
</dbReference>
<protein>
    <submittedName>
        <fullName evidence="2">Amidohydrolase</fullName>
    </submittedName>
</protein>
<accession>A0ABV3U727</accession>
<dbReference type="NCBIfam" id="NF007757">
    <property type="entry name" value="PRK10438.1"/>
    <property type="match status" value="1"/>
</dbReference>
<dbReference type="Gene3D" id="3.60.110.10">
    <property type="entry name" value="Carbon-nitrogen hydrolase"/>
    <property type="match status" value="1"/>
</dbReference>
<gene>
    <name evidence="2" type="ORF">AB4876_12310</name>
</gene>
<dbReference type="InterPro" id="IPR052737">
    <property type="entry name" value="Omega-amidase_YafV"/>
</dbReference>
<feature type="domain" description="CN hydrolase" evidence="1">
    <location>
        <begin position="1"/>
        <end position="231"/>
    </location>
</feature>
<dbReference type="PROSITE" id="PS50263">
    <property type="entry name" value="CN_HYDROLASE"/>
    <property type="match status" value="1"/>
</dbReference>
<dbReference type="Proteomes" id="UP001557485">
    <property type="component" value="Unassembled WGS sequence"/>
</dbReference>
<reference evidence="2 3" key="1">
    <citation type="journal article" date="2011" name="Int. J. Syst. Evol. Microbiol.">
        <title>Zhongshania antarctica gen. nov., sp. nov. and Zhongshania guokunii sp. nov., gammaproteobacteria respectively isolated from coastal attached (fast) ice and surface seawater of the Antarctic.</title>
        <authorList>
            <person name="Li H.J."/>
            <person name="Zhang X.Y."/>
            <person name="Chen C.X."/>
            <person name="Zhang Y.J."/>
            <person name="Gao Z.M."/>
            <person name="Yu Y."/>
            <person name="Chen X.L."/>
            <person name="Chen B."/>
            <person name="Zhang Y.Z."/>
        </authorList>
    </citation>
    <scope>NUCLEOTIDE SEQUENCE [LARGE SCALE GENOMIC DNA]</scope>
    <source>
        <strain evidence="2 3">ZS6-22T</strain>
    </source>
</reference>
<organism evidence="2 3">
    <name type="scientific">Zhongshania guokunii</name>
    <dbReference type="NCBI Taxonomy" id="641783"/>
    <lineage>
        <taxon>Bacteria</taxon>
        <taxon>Pseudomonadati</taxon>
        <taxon>Pseudomonadota</taxon>
        <taxon>Gammaproteobacteria</taxon>
        <taxon>Cellvibrionales</taxon>
        <taxon>Spongiibacteraceae</taxon>
        <taxon>Zhongshania</taxon>
    </lineage>
</organism>